<evidence type="ECO:0000313" key="2">
    <source>
        <dbReference type="Proteomes" id="UP000193964"/>
    </source>
</evidence>
<name>A0A1X2F989_9MYCO</name>
<organism evidence="1 2">
    <name type="scientific">Mycolicibacterium wolinskyi</name>
    <dbReference type="NCBI Taxonomy" id="59750"/>
    <lineage>
        <taxon>Bacteria</taxon>
        <taxon>Bacillati</taxon>
        <taxon>Actinomycetota</taxon>
        <taxon>Actinomycetes</taxon>
        <taxon>Mycobacteriales</taxon>
        <taxon>Mycobacteriaceae</taxon>
        <taxon>Mycolicibacterium</taxon>
    </lineage>
</organism>
<protein>
    <submittedName>
        <fullName evidence="1">Uncharacterized protein</fullName>
    </submittedName>
</protein>
<comment type="caution">
    <text evidence="1">The sequence shown here is derived from an EMBL/GenBank/DDBJ whole genome shotgun (WGS) entry which is preliminary data.</text>
</comment>
<reference evidence="1 2" key="1">
    <citation type="submission" date="2016-01" db="EMBL/GenBank/DDBJ databases">
        <title>The new phylogeny of the genus Mycobacterium.</title>
        <authorList>
            <person name="Tarcisio F."/>
            <person name="Conor M."/>
            <person name="Antonella G."/>
            <person name="Elisabetta G."/>
            <person name="Giulia F.S."/>
            <person name="Sara T."/>
            <person name="Anna F."/>
            <person name="Clotilde B."/>
            <person name="Roberto B."/>
            <person name="Veronica D.S."/>
            <person name="Fabio R."/>
            <person name="Monica P."/>
            <person name="Olivier J."/>
            <person name="Enrico T."/>
            <person name="Nicola S."/>
        </authorList>
    </citation>
    <scope>NUCLEOTIDE SEQUENCE [LARGE SCALE GENOMIC DNA]</scope>
    <source>
        <strain evidence="1 2">ATCC 700010</strain>
    </source>
</reference>
<dbReference type="OrthoDB" id="8910160at2"/>
<evidence type="ECO:0000313" key="1">
    <source>
        <dbReference type="EMBL" id="ORX14986.1"/>
    </source>
</evidence>
<sequence>MYLIVNPSQGEFETGVPDTWRQPISEFVADTSLVYPTHQVISEADAATLSEFLERFQGRRVGVVLRQPHISAQDLAAEVDDRDVIVFVHASANPRTYLRELPAGKCVEVAASFNEQARNADYGAPEWFTSSHLEFANDGRPGFSDFGPLPRTFSFGGGRPGAVAIHLSYSDGDGSLWIHHFVSDTTDRDLGDAASKIAEAVRKLEAEVESNPEKFVETAGLQAYLANQVLGLPSNKRQQLIHHLATVAASLGDIERPATNLD</sequence>
<dbReference type="InterPro" id="IPR047727">
    <property type="entry name" value="Sce7725-like"/>
</dbReference>
<dbReference type="Proteomes" id="UP000193964">
    <property type="component" value="Unassembled WGS sequence"/>
</dbReference>
<accession>A0A1X2F989</accession>
<proteinExistence type="predicted"/>
<dbReference type="AlphaFoldDB" id="A0A1X2F989"/>
<dbReference type="EMBL" id="LQQA01000015">
    <property type="protein sequence ID" value="ORX14986.1"/>
    <property type="molecule type" value="Genomic_DNA"/>
</dbReference>
<dbReference type="NCBIfam" id="NF033831">
    <property type="entry name" value="sce7725_fam"/>
    <property type="match status" value="1"/>
</dbReference>
<gene>
    <name evidence="1" type="ORF">AWC31_28035</name>
</gene>